<dbReference type="AlphaFoldDB" id="A0A395W699"/>
<dbReference type="EMBL" id="QRYQ01000016">
    <property type="protein sequence ID" value="RGU90572.1"/>
    <property type="molecule type" value="Genomic_DNA"/>
</dbReference>
<gene>
    <name evidence="1" type="ORF">DWW32_08420</name>
</gene>
<comment type="caution">
    <text evidence="1">The sequence shown here is derived from an EMBL/GenBank/DDBJ whole genome shotgun (WGS) entry which is preliminary data.</text>
</comment>
<reference evidence="1 2" key="1">
    <citation type="submission" date="2018-08" db="EMBL/GenBank/DDBJ databases">
        <title>A genome reference for cultivated species of the human gut microbiota.</title>
        <authorList>
            <person name="Zou Y."/>
            <person name="Xue W."/>
            <person name="Luo G."/>
        </authorList>
    </citation>
    <scope>NUCLEOTIDE SEQUENCE [LARGE SCALE GENOMIC DNA]</scope>
    <source>
        <strain evidence="1 2">AF15-20</strain>
    </source>
</reference>
<proteinExistence type="predicted"/>
<protein>
    <submittedName>
        <fullName evidence="1">Uncharacterized protein</fullName>
    </submittedName>
</protein>
<sequence>MLKEMKVVVYRNSKNENGVEYSLIYDGIASITDTTTARDVFDPLGIEVPLHVHLCFKNEQFNDKYTRVIGMSYYFDDGVLKTNFDPIDAKIFELYEYGYEFDHLEFLVDTLGGIGAGGALDFLKQFYDAANEICKQNPLAFDLLILYLPRIKKLFTKVFDIIQNNLHCYDSFEQGIKFQKQYTLDSFTKALQLEEIRRLNNRMTYFQMVNAFLIVFGYKYDYKHKKWIKS</sequence>
<dbReference type="GeneID" id="66579990"/>
<evidence type="ECO:0000313" key="2">
    <source>
        <dbReference type="Proteomes" id="UP000265489"/>
    </source>
</evidence>
<accession>A0A395W699</accession>
<organism evidence="1 2">
    <name type="scientific">Holdemanella biformis</name>
    <dbReference type="NCBI Taxonomy" id="1735"/>
    <lineage>
        <taxon>Bacteria</taxon>
        <taxon>Bacillati</taxon>
        <taxon>Bacillota</taxon>
        <taxon>Erysipelotrichia</taxon>
        <taxon>Erysipelotrichales</taxon>
        <taxon>Erysipelotrichaceae</taxon>
        <taxon>Holdemanella</taxon>
    </lineage>
</organism>
<evidence type="ECO:0000313" key="1">
    <source>
        <dbReference type="EMBL" id="RGU90572.1"/>
    </source>
</evidence>
<dbReference type="Proteomes" id="UP000265489">
    <property type="component" value="Unassembled WGS sequence"/>
</dbReference>
<name>A0A395W699_9FIRM</name>
<dbReference type="RefSeq" id="WP_118325459.1">
    <property type="nucleotide sequence ID" value="NZ_JAJFOZ010000027.1"/>
</dbReference>